<comment type="caution">
    <text evidence="2">The sequence shown here is derived from an EMBL/GenBank/DDBJ whole genome shotgun (WGS) entry which is preliminary data.</text>
</comment>
<accession>A0A0M2UZP5</accession>
<name>A0A0M2UZP5_9GAMM</name>
<gene>
    <name evidence="2" type="ORF">WG68_18850</name>
</gene>
<feature type="transmembrane region" description="Helical" evidence="1">
    <location>
        <begin position="72"/>
        <end position="94"/>
    </location>
</feature>
<dbReference type="OrthoDB" id="8777406at2"/>
<organism evidence="2 3">
    <name type="scientific">Arsukibacterium ikkense</name>
    <dbReference type="NCBI Taxonomy" id="336831"/>
    <lineage>
        <taxon>Bacteria</taxon>
        <taxon>Pseudomonadati</taxon>
        <taxon>Pseudomonadota</taxon>
        <taxon>Gammaproteobacteria</taxon>
        <taxon>Chromatiales</taxon>
        <taxon>Chromatiaceae</taxon>
        <taxon>Arsukibacterium</taxon>
    </lineage>
</organism>
<evidence type="ECO:0000313" key="3">
    <source>
        <dbReference type="Proteomes" id="UP000034228"/>
    </source>
</evidence>
<dbReference type="RefSeq" id="WP_046559265.1">
    <property type="nucleotide sequence ID" value="NZ_LAHO01000031.1"/>
</dbReference>
<keyword evidence="1" id="KW-0472">Membrane</keyword>
<dbReference type="Proteomes" id="UP000034228">
    <property type="component" value="Unassembled WGS sequence"/>
</dbReference>
<dbReference type="STRING" id="336831.WG68_18850"/>
<sequence>MESWISSGLIGGLVAVVIGVIFTNAARGKATNGELKHGLLILILALACLAFSLFAVWAFFYDEDVHEKTSEFVAVLGLFFGFGIAAIACFAEYFKVKGRFDSRGIEFHTPWTGTKKENWDDLVSAKFNASMYWYTLKFKSGKKVRLSSYLHGHGEVLAILKERGYDF</sequence>
<evidence type="ECO:0000256" key="1">
    <source>
        <dbReference type="SAM" id="Phobius"/>
    </source>
</evidence>
<keyword evidence="3" id="KW-1185">Reference proteome</keyword>
<reference evidence="2 3" key="1">
    <citation type="submission" date="2015-03" db="EMBL/GenBank/DDBJ databases">
        <title>Draft genome sequences of two protease-producing strains of Arsukibacterium isolated from two cold and alkaline environments.</title>
        <authorList>
            <person name="Lylloff J.E."/>
            <person name="Skov L.B."/>
            <person name="Jepsen M."/>
            <person name="Hallin P.F."/>
            <person name="Sorensen S.J."/>
            <person name="Stougaard P."/>
            <person name="Glaring M.A."/>
        </authorList>
    </citation>
    <scope>NUCLEOTIDE SEQUENCE [LARGE SCALE GENOMIC DNA]</scope>
    <source>
        <strain evidence="2 3">GCM72</strain>
    </source>
</reference>
<keyword evidence="1" id="KW-0812">Transmembrane</keyword>
<evidence type="ECO:0000313" key="2">
    <source>
        <dbReference type="EMBL" id="KKO43801.1"/>
    </source>
</evidence>
<keyword evidence="1" id="KW-1133">Transmembrane helix</keyword>
<protein>
    <submittedName>
        <fullName evidence="2">Uncharacterized protein</fullName>
    </submittedName>
</protein>
<feature type="transmembrane region" description="Helical" evidence="1">
    <location>
        <begin position="6"/>
        <end position="26"/>
    </location>
</feature>
<dbReference type="EMBL" id="LAHO01000031">
    <property type="protein sequence ID" value="KKO43801.1"/>
    <property type="molecule type" value="Genomic_DNA"/>
</dbReference>
<dbReference type="AlphaFoldDB" id="A0A0M2UZP5"/>
<feature type="transmembrane region" description="Helical" evidence="1">
    <location>
        <begin position="38"/>
        <end position="60"/>
    </location>
</feature>
<proteinExistence type="predicted"/>